<organism evidence="2 3">
    <name type="scientific">Escovopsis weberi</name>
    <dbReference type="NCBI Taxonomy" id="150374"/>
    <lineage>
        <taxon>Eukaryota</taxon>
        <taxon>Fungi</taxon>
        <taxon>Dikarya</taxon>
        <taxon>Ascomycota</taxon>
        <taxon>Pezizomycotina</taxon>
        <taxon>Sordariomycetes</taxon>
        <taxon>Hypocreomycetidae</taxon>
        <taxon>Hypocreales</taxon>
        <taxon>Hypocreaceae</taxon>
        <taxon>Escovopsis</taxon>
    </lineage>
</organism>
<dbReference type="Proteomes" id="UP000053831">
    <property type="component" value="Unassembled WGS sequence"/>
</dbReference>
<reference evidence="2 3" key="1">
    <citation type="submission" date="2015-07" db="EMBL/GenBank/DDBJ databases">
        <title>The genome of the fungus Escovopsis weberi, a specialized disease agent of ant agriculture.</title>
        <authorList>
            <person name="de Man T.J."/>
            <person name="Stajich J.E."/>
            <person name="Kubicek C.P."/>
            <person name="Chenthamara K."/>
            <person name="Atanasova L."/>
            <person name="Druzhinina I.S."/>
            <person name="Birnbaum S."/>
            <person name="Barribeau S.M."/>
            <person name="Teiling C."/>
            <person name="Suen G."/>
            <person name="Currie C."/>
            <person name="Gerardo N.M."/>
        </authorList>
    </citation>
    <scope>NUCLEOTIDE SEQUENCE [LARGE SCALE GENOMIC DNA]</scope>
</reference>
<sequence>MSLVEERSLGAKSEEFTLFLKAVVKDECGSMPALEFATIRYARLDKLLSDIVNLANRQAAFYHQSRIDPSLSERLQRFWVARFRERYFNLDQSRYQTLAKTGRLRDVVFDETSGTDWQFWQAGSYRILSELEGNRQFEPGHWWLNLACAHRDGIVGSIHESPTKGKYGVAALPLMTGREEICTTAGTVRYMREAKLSGTHVALISQVGFQIRLLRGHGLRSPLAPKAGIRYDGLYKISQYGVKKIPQSSLYRVVLTFERIPGQRPLHELIKIPRPSHLDDWQLFERYEGEMIRQKCGEQLFLDWKMMKAQERMDQRQWRRAIKVGATLALRKASKNSRSTMQDHDRDHNCQNHNRNEDLDQLGGDVDLKA</sequence>
<dbReference type="OrthoDB" id="3244603at2759"/>
<accession>A0A0M9VVR2</accession>
<comment type="caution">
    <text evidence="2">The sequence shown here is derived from an EMBL/GenBank/DDBJ whole genome shotgun (WGS) entry which is preliminary data.</text>
</comment>
<dbReference type="SUPFAM" id="SSF88697">
    <property type="entry name" value="PUA domain-like"/>
    <property type="match status" value="1"/>
</dbReference>
<evidence type="ECO:0000313" key="2">
    <source>
        <dbReference type="EMBL" id="KOS21269.1"/>
    </source>
</evidence>
<name>A0A0M9VVR2_ESCWE</name>
<dbReference type="InterPro" id="IPR036987">
    <property type="entry name" value="SRA-YDG_sf"/>
</dbReference>
<dbReference type="STRING" id="150374.A0A0M9VVR2"/>
<dbReference type="InterPro" id="IPR015947">
    <property type="entry name" value="PUA-like_sf"/>
</dbReference>
<evidence type="ECO:0008006" key="4">
    <source>
        <dbReference type="Google" id="ProtNLM"/>
    </source>
</evidence>
<dbReference type="AlphaFoldDB" id="A0A0M9VVR2"/>
<feature type="compositionally biased region" description="Basic and acidic residues" evidence="1">
    <location>
        <begin position="341"/>
        <end position="358"/>
    </location>
</feature>
<gene>
    <name evidence="2" type="ORF">ESCO_006774</name>
</gene>
<dbReference type="EMBL" id="LGSR01000011">
    <property type="protein sequence ID" value="KOS21269.1"/>
    <property type="molecule type" value="Genomic_DNA"/>
</dbReference>
<feature type="region of interest" description="Disordered" evidence="1">
    <location>
        <begin position="333"/>
        <end position="370"/>
    </location>
</feature>
<dbReference type="Gene3D" id="2.30.280.10">
    <property type="entry name" value="SRA-YDG"/>
    <property type="match status" value="1"/>
</dbReference>
<evidence type="ECO:0000256" key="1">
    <source>
        <dbReference type="SAM" id="MobiDB-lite"/>
    </source>
</evidence>
<proteinExistence type="predicted"/>
<keyword evidence="3" id="KW-1185">Reference proteome</keyword>
<protein>
    <recommendedName>
        <fullName evidence="4">YDG domain-containing protein</fullName>
    </recommendedName>
</protein>
<evidence type="ECO:0000313" key="3">
    <source>
        <dbReference type="Proteomes" id="UP000053831"/>
    </source>
</evidence>